<reference evidence="1" key="1">
    <citation type="submission" date="2022-12" db="EMBL/GenBank/DDBJ databases">
        <authorList>
            <person name="Webb A."/>
        </authorList>
    </citation>
    <scope>NUCLEOTIDE SEQUENCE</scope>
    <source>
        <strain evidence="1">Pd1</strain>
    </source>
</reference>
<dbReference type="AlphaFoldDB" id="A0AAV0TLT6"/>
<comment type="caution">
    <text evidence="1">The sequence shown here is derived from an EMBL/GenBank/DDBJ whole genome shotgun (WGS) entry which is preliminary data.</text>
</comment>
<protein>
    <recommendedName>
        <fullName evidence="3">Gag protein</fullName>
    </recommendedName>
</protein>
<gene>
    <name evidence="1" type="ORF">PDE001_LOCUS2552</name>
</gene>
<evidence type="ECO:0000313" key="1">
    <source>
        <dbReference type="EMBL" id="CAI5721864.1"/>
    </source>
</evidence>
<organism evidence="1 2">
    <name type="scientific">Peronospora destructor</name>
    <dbReference type="NCBI Taxonomy" id="86335"/>
    <lineage>
        <taxon>Eukaryota</taxon>
        <taxon>Sar</taxon>
        <taxon>Stramenopiles</taxon>
        <taxon>Oomycota</taxon>
        <taxon>Peronosporomycetes</taxon>
        <taxon>Peronosporales</taxon>
        <taxon>Peronosporaceae</taxon>
        <taxon>Peronospora</taxon>
    </lineage>
</organism>
<accession>A0AAV0TLT6</accession>
<dbReference type="EMBL" id="CANTFM010000442">
    <property type="protein sequence ID" value="CAI5721864.1"/>
    <property type="molecule type" value="Genomic_DNA"/>
</dbReference>
<keyword evidence="2" id="KW-1185">Reference proteome</keyword>
<proteinExistence type="predicted"/>
<sequence length="136" mass="15378">MFEAVMEAMKAAPQDPPHEAWIATIAELYTIAHDNVTIAAEQKATLPRLHRDEKAALFELFETACIGSDGSFGKWEQYAKTATHDLYNTIWSFKNIMQSMISKVKWAQAKPLKQWAAKVKAETRQSNTAAWGTYQD</sequence>
<evidence type="ECO:0000313" key="2">
    <source>
        <dbReference type="Proteomes" id="UP001162029"/>
    </source>
</evidence>
<evidence type="ECO:0008006" key="3">
    <source>
        <dbReference type="Google" id="ProtNLM"/>
    </source>
</evidence>
<name>A0AAV0TLT6_9STRA</name>
<dbReference type="Proteomes" id="UP001162029">
    <property type="component" value="Unassembled WGS sequence"/>
</dbReference>